<evidence type="ECO:0000256" key="8">
    <source>
        <dbReference type="SAM" id="MobiDB-lite"/>
    </source>
</evidence>
<evidence type="ECO:0000259" key="10">
    <source>
        <dbReference type="PROSITE" id="PS50262"/>
    </source>
</evidence>
<gene>
    <name evidence="11" type="ORF">CINC_LOCUS665</name>
</gene>
<dbReference type="Gene3D" id="1.20.1070.10">
    <property type="entry name" value="Rhodopsin 7-helix transmembrane proteins"/>
    <property type="match status" value="1"/>
</dbReference>
<dbReference type="GO" id="GO:0005886">
    <property type="term" value="C:plasma membrane"/>
    <property type="evidence" value="ECO:0007669"/>
    <property type="project" value="TreeGrafter"/>
</dbReference>
<dbReference type="PROSITE" id="PS50262">
    <property type="entry name" value="G_PROTEIN_RECEP_F1_2"/>
    <property type="match status" value="1"/>
</dbReference>
<evidence type="ECO:0000313" key="12">
    <source>
        <dbReference type="Proteomes" id="UP001154114"/>
    </source>
</evidence>
<protein>
    <recommendedName>
        <fullName evidence="10">G-protein coupled receptors family 1 profile domain-containing protein</fullName>
    </recommendedName>
</protein>
<keyword evidence="6" id="KW-0675">Receptor</keyword>
<dbReference type="EMBL" id="LR824004">
    <property type="protein sequence ID" value="CAD0194376.1"/>
    <property type="molecule type" value="Genomic_DNA"/>
</dbReference>
<evidence type="ECO:0000313" key="11">
    <source>
        <dbReference type="EMBL" id="CAD0194376.1"/>
    </source>
</evidence>
<dbReference type="Proteomes" id="UP001154114">
    <property type="component" value="Chromosome 1"/>
</dbReference>
<evidence type="ECO:0000256" key="2">
    <source>
        <dbReference type="ARBA" id="ARBA00022692"/>
    </source>
</evidence>
<keyword evidence="4" id="KW-0297">G-protein coupled receptor</keyword>
<comment type="subcellular location">
    <subcellularLocation>
        <location evidence="1">Membrane</location>
        <topology evidence="1">Multi-pass membrane protein</topology>
    </subcellularLocation>
</comment>
<keyword evidence="3 9" id="KW-1133">Transmembrane helix</keyword>
<evidence type="ECO:0000256" key="6">
    <source>
        <dbReference type="ARBA" id="ARBA00023170"/>
    </source>
</evidence>
<keyword evidence="2 9" id="KW-0812">Transmembrane</keyword>
<keyword evidence="5 9" id="KW-0472">Membrane</keyword>
<keyword evidence="7" id="KW-0807">Transducer</keyword>
<dbReference type="OrthoDB" id="9990906at2759"/>
<organism evidence="11 12">
    <name type="scientific">Chrysodeixis includens</name>
    <name type="common">Soybean looper</name>
    <name type="synonym">Pseudoplusia includens</name>
    <dbReference type="NCBI Taxonomy" id="689277"/>
    <lineage>
        <taxon>Eukaryota</taxon>
        <taxon>Metazoa</taxon>
        <taxon>Ecdysozoa</taxon>
        <taxon>Arthropoda</taxon>
        <taxon>Hexapoda</taxon>
        <taxon>Insecta</taxon>
        <taxon>Pterygota</taxon>
        <taxon>Neoptera</taxon>
        <taxon>Endopterygota</taxon>
        <taxon>Lepidoptera</taxon>
        <taxon>Glossata</taxon>
        <taxon>Ditrysia</taxon>
        <taxon>Noctuoidea</taxon>
        <taxon>Noctuidae</taxon>
        <taxon>Plusiinae</taxon>
        <taxon>Chrysodeixis</taxon>
    </lineage>
</organism>
<dbReference type="InterPro" id="IPR017452">
    <property type="entry name" value="GPCR_Rhodpsn_7TM"/>
</dbReference>
<evidence type="ECO:0000256" key="5">
    <source>
        <dbReference type="ARBA" id="ARBA00023136"/>
    </source>
</evidence>
<feature type="transmembrane region" description="Helical" evidence="9">
    <location>
        <begin position="44"/>
        <end position="65"/>
    </location>
</feature>
<dbReference type="PANTHER" id="PTHR24243:SF230">
    <property type="entry name" value="G-PROTEIN COUPLED RECEPTORS FAMILY 1 PROFILE DOMAIN-CONTAINING PROTEIN"/>
    <property type="match status" value="1"/>
</dbReference>
<dbReference type="GO" id="GO:0004930">
    <property type="term" value="F:G protein-coupled receptor activity"/>
    <property type="evidence" value="ECO:0007669"/>
    <property type="project" value="UniProtKB-KW"/>
</dbReference>
<evidence type="ECO:0000256" key="9">
    <source>
        <dbReference type="SAM" id="Phobius"/>
    </source>
</evidence>
<evidence type="ECO:0000256" key="4">
    <source>
        <dbReference type="ARBA" id="ARBA00023040"/>
    </source>
</evidence>
<dbReference type="AlphaFoldDB" id="A0A9N8KRT1"/>
<keyword evidence="12" id="KW-1185">Reference proteome</keyword>
<evidence type="ECO:0000256" key="1">
    <source>
        <dbReference type="ARBA" id="ARBA00004141"/>
    </source>
</evidence>
<feature type="compositionally biased region" description="Polar residues" evidence="8">
    <location>
        <begin position="247"/>
        <end position="262"/>
    </location>
</feature>
<proteinExistence type="predicted"/>
<name>A0A9N8KRT1_CHRIL</name>
<sequence length="268" mass="31005">MVGVYRIERVRRALMKMEQEQGVLADRLPPPPALRSQHRVTRMLLIVSSVFVLLNMPAYTMRVLAYAYGMRATEYTGRWAAVQQLSLMFFHTNFGINFILYCLSGQNFRRALCAAIPCLRRFLRRTEDITLTTMHAGRASSISTTHDSANTLSSGSRNAIANLEILPTRERRHRSEPVIRRWRFDNSRQLRTTERVNMDEMRCCASHEQVMDRRIEQLTPPPPPAPRPRTVPFLFFPYRNFMAPYSNRNSLSGETPSARNRNNSHDST</sequence>
<feature type="region of interest" description="Disordered" evidence="8">
    <location>
        <begin position="247"/>
        <end position="268"/>
    </location>
</feature>
<dbReference type="PANTHER" id="PTHR24243">
    <property type="entry name" value="G-PROTEIN COUPLED RECEPTOR"/>
    <property type="match status" value="1"/>
</dbReference>
<feature type="domain" description="G-protein coupled receptors family 1 profile" evidence="10">
    <location>
        <begin position="1"/>
        <end position="101"/>
    </location>
</feature>
<feature type="transmembrane region" description="Helical" evidence="9">
    <location>
        <begin position="85"/>
        <end position="103"/>
    </location>
</feature>
<reference evidence="11" key="1">
    <citation type="submission" date="2021-12" db="EMBL/GenBank/DDBJ databases">
        <authorList>
            <person name="King R."/>
        </authorList>
    </citation>
    <scope>NUCLEOTIDE SEQUENCE</scope>
</reference>
<accession>A0A9N8KRT1</accession>
<evidence type="ECO:0000256" key="7">
    <source>
        <dbReference type="ARBA" id="ARBA00023224"/>
    </source>
</evidence>
<evidence type="ECO:0000256" key="3">
    <source>
        <dbReference type="ARBA" id="ARBA00022989"/>
    </source>
</evidence>
<dbReference type="SUPFAM" id="SSF81321">
    <property type="entry name" value="Family A G protein-coupled receptor-like"/>
    <property type="match status" value="1"/>
</dbReference>